<feature type="compositionally biased region" description="Low complexity" evidence="1">
    <location>
        <begin position="426"/>
        <end position="438"/>
    </location>
</feature>
<feature type="domain" description="N-acetyltransferase" evidence="2">
    <location>
        <begin position="472"/>
        <end position="632"/>
    </location>
</feature>
<dbReference type="Gene3D" id="3.40.50.150">
    <property type="entry name" value="Vaccinia Virus protein VP39"/>
    <property type="match status" value="1"/>
</dbReference>
<dbReference type="Pfam" id="PF01861">
    <property type="entry name" value="BpsA_C"/>
    <property type="match status" value="1"/>
</dbReference>
<sequence length="638" mass="68299">MLNDVADAVRLQEGPPGVRSILRAIRRLAPASTKDISRAVGLPVPIVAAVGNELRQRGLITRERPSRLTEAGRAVVTELGMDLTLDATCRTCDGRELVIPEVLDEAVARLSAIMEDGPAVDMTIDQSKCTPETKVRRILALLSSGTLPGGSLLLIGDDDLISLAVAVVGDVLGSPLVDQVTVVDISPDILGYIQRVSADLGTRIETVQHDLRNPLPEKLHRQFDVAMTDPPYTPEGARLFLSRAVEGLRPGPAHSIFLSFGGKSPDEMLQVQREIMELGLVTNGYIRNFNEYEGSGILGGVGFFQHLLTTSATAPSQEGDYKGPLYTGDKRSRQRMYECVACGELVRVGPGAKWASVGVLRAEGCPNCGKGPFRPGPLVPAGPEQQTRQPASAARHTGGRPQVTAAAPEPATARSDTPEPATAQSGTPAPGTAQAGAQERAGETAPPVPARPGWHPPTADERDVLEERAAPYVTRQADEGDLEAIGDFEVDIARVSFGGDAVDDPVRHRTRMARAMEKSKDGMIVAHRPGDPAIGWLWVSVNQNTMTGDRYANFRSLAVAPVERRAEVAELLISSGLEFAVRHGLTEVVGRVHVGNVPMRTLYRKFGFTPTNLVMKLRLPAGADDSASERQDPSHAGH</sequence>
<dbReference type="InterPro" id="IPR000182">
    <property type="entry name" value="GNAT_dom"/>
</dbReference>
<dbReference type="InterPro" id="IPR016181">
    <property type="entry name" value="Acyl_CoA_acyltransferase"/>
</dbReference>
<evidence type="ECO:0000313" key="3">
    <source>
        <dbReference type="EMBL" id="MBL1083121.1"/>
    </source>
</evidence>
<organism evidence="3 4">
    <name type="scientific">Streptomyces actinomycinicus</name>
    <dbReference type="NCBI Taxonomy" id="1695166"/>
    <lineage>
        <taxon>Bacteria</taxon>
        <taxon>Bacillati</taxon>
        <taxon>Actinomycetota</taxon>
        <taxon>Actinomycetes</taxon>
        <taxon>Kitasatosporales</taxon>
        <taxon>Streptomycetaceae</taxon>
        <taxon>Streptomyces</taxon>
    </lineage>
</organism>
<dbReference type="CDD" id="cd02440">
    <property type="entry name" value="AdoMet_MTases"/>
    <property type="match status" value="1"/>
</dbReference>
<dbReference type="AlphaFoldDB" id="A0A937EHV8"/>
<dbReference type="PANTHER" id="PTHR23290:SF0">
    <property type="entry name" value="RRNA N6-ADENOSINE-METHYLTRANSFERASE METTL5"/>
    <property type="match status" value="1"/>
</dbReference>
<evidence type="ECO:0000313" key="4">
    <source>
        <dbReference type="Proteomes" id="UP000661858"/>
    </source>
</evidence>
<dbReference type="PROSITE" id="PS51186">
    <property type="entry name" value="GNAT"/>
    <property type="match status" value="1"/>
</dbReference>
<reference evidence="3" key="1">
    <citation type="submission" date="2021-01" db="EMBL/GenBank/DDBJ databases">
        <title>WGS of actinomycetes isolated from Thailand.</title>
        <authorList>
            <person name="Thawai C."/>
        </authorList>
    </citation>
    <scope>NUCLEOTIDE SEQUENCE</scope>
    <source>
        <strain evidence="3">RCU-197</strain>
    </source>
</reference>
<gene>
    <name evidence="3" type="ORF">JK359_14190</name>
</gene>
<dbReference type="Pfam" id="PF00583">
    <property type="entry name" value="Acetyltransf_1"/>
    <property type="match status" value="1"/>
</dbReference>
<dbReference type="InterPro" id="IPR051720">
    <property type="entry name" value="rRNA_MeTrfase/Polyamine_Synth"/>
</dbReference>
<keyword evidence="4" id="KW-1185">Reference proteome</keyword>
<dbReference type="SUPFAM" id="SSF53335">
    <property type="entry name" value="S-adenosyl-L-methionine-dependent methyltransferases"/>
    <property type="match status" value="1"/>
</dbReference>
<dbReference type="InterPro" id="IPR036390">
    <property type="entry name" value="WH_DNA-bd_sf"/>
</dbReference>
<proteinExistence type="predicted"/>
<dbReference type="InterPro" id="IPR002723">
    <property type="entry name" value="BpsA_C"/>
</dbReference>
<evidence type="ECO:0000256" key="1">
    <source>
        <dbReference type="SAM" id="MobiDB-lite"/>
    </source>
</evidence>
<dbReference type="SUPFAM" id="SSF55729">
    <property type="entry name" value="Acyl-CoA N-acyltransferases (Nat)"/>
    <property type="match status" value="1"/>
</dbReference>
<dbReference type="Proteomes" id="UP000661858">
    <property type="component" value="Unassembled WGS sequence"/>
</dbReference>
<protein>
    <submittedName>
        <fullName evidence="3">GNAT family N-acetyltransferase</fullName>
    </submittedName>
</protein>
<dbReference type="Gene3D" id="1.10.10.10">
    <property type="entry name" value="Winged helix-like DNA-binding domain superfamily/Winged helix DNA-binding domain"/>
    <property type="match status" value="1"/>
</dbReference>
<dbReference type="SUPFAM" id="SSF46785">
    <property type="entry name" value="Winged helix' DNA-binding domain"/>
    <property type="match status" value="1"/>
</dbReference>
<dbReference type="EMBL" id="JAERRK010000006">
    <property type="protein sequence ID" value="MBL1083121.1"/>
    <property type="molecule type" value="Genomic_DNA"/>
</dbReference>
<dbReference type="InterPro" id="IPR036388">
    <property type="entry name" value="WH-like_DNA-bd_sf"/>
</dbReference>
<dbReference type="GO" id="GO:0016747">
    <property type="term" value="F:acyltransferase activity, transferring groups other than amino-acyl groups"/>
    <property type="evidence" value="ECO:0007669"/>
    <property type="project" value="InterPro"/>
</dbReference>
<feature type="region of interest" description="Disordered" evidence="1">
    <location>
        <begin position="376"/>
        <end position="459"/>
    </location>
</feature>
<dbReference type="GO" id="GO:0006596">
    <property type="term" value="P:polyamine biosynthetic process"/>
    <property type="evidence" value="ECO:0007669"/>
    <property type="project" value="TreeGrafter"/>
</dbReference>
<name>A0A937EHV8_9ACTN</name>
<comment type="caution">
    <text evidence="3">The sequence shown here is derived from an EMBL/GenBank/DDBJ whole genome shotgun (WGS) entry which is preliminary data.</text>
</comment>
<dbReference type="PANTHER" id="PTHR23290">
    <property type="entry name" value="RRNA N6-ADENOSINE-METHYLTRANSFERASE METTL5"/>
    <property type="match status" value="1"/>
</dbReference>
<dbReference type="Gene3D" id="3.40.630.30">
    <property type="match status" value="1"/>
</dbReference>
<dbReference type="InterPro" id="IPR029063">
    <property type="entry name" value="SAM-dependent_MTases_sf"/>
</dbReference>
<accession>A0A937EHV8</accession>
<evidence type="ECO:0000259" key="2">
    <source>
        <dbReference type="PROSITE" id="PS51186"/>
    </source>
</evidence>